<reference evidence="9" key="1">
    <citation type="submission" date="2017-02" db="UniProtKB">
        <authorList>
            <consortium name="WormBaseParasite"/>
        </authorList>
    </citation>
    <scope>IDENTIFICATION</scope>
</reference>
<evidence type="ECO:0000256" key="7">
    <source>
        <dbReference type="ARBA" id="ARBA00023264"/>
    </source>
</evidence>
<dbReference type="PANTHER" id="PTHR45780">
    <property type="entry name" value="ETHANOLAMINE-PHOSPHATE CYTIDYLYLTRANSFERASE"/>
    <property type="match status" value="1"/>
</dbReference>
<dbReference type="GO" id="GO:0005737">
    <property type="term" value="C:cytoplasm"/>
    <property type="evidence" value="ECO:0007669"/>
    <property type="project" value="TreeGrafter"/>
</dbReference>
<keyword evidence="2" id="KW-0444">Lipid biosynthesis</keyword>
<evidence type="ECO:0000256" key="2">
    <source>
        <dbReference type="ARBA" id="ARBA00022516"/>
    </source>
</evidence>
<comment type="similarity">
    <text evidence="1">Belongs to the cytidylyltransferase family.</text>
</comment>
<name>A0A0R3T333_RODNA</name>
<dbReference type="InterPro" id="IPR014729">
    <property type="entry name" value="Rossmann-like_a/b/a_fold"/>
</dbReference>
<sequence>LVITNELLDFFAVDVVAVGLHSDDNPGTKHDPFAIPRERGIFRKVDSGSDVTTRQVIKRIISNSAYASRNRLKETREAEAISRSSANNSVALPLQKMGVRDSFLNTLIILNACFGEIGWGDFMEYRVVVDPQVFPDSRTKRGNMI</sequence>
<evidence type="ECO:0000256" key="6">
    <source>
        <dbReference type="ARBA" id="ARBA00023209"/>
    </source>
</evidence>
<keyword evidence="3" id="KW-0808">Transferase</keyword>
<keyword evidence="6" id="KW-0594">Phospholipid biosynthesis</keyword>
<dbReference type="GO" id="GO:0004306">
    <property type="term" value="F:ethanolamine-phosphate cytidylyltransferase activity"/>
    <property type="evidence" value="ECO:0007669"/>
    <property type="project" value="InterPro"/>
</dbReference>
<comment type="pathway">
    <text evidence="8">Phospholipid metabolism.</text>
</comment>
<evidence type="ECO:0000256" key="4">
    <source>
        <dbReference type="ARBA" id="ARBA00022695"/>
    </source>
</evidence>
<dbReference type="WBParaSite" id="HNAJ_0000139001-mRNA-1">
    <property type="protein sequence ID" value="HNAJ_0000139001-mRNA-1"/>
    <property type="gene ID" value="HNAJ_0000139001"/>
</dbReference>
<evidence type="ECO:0000256" key="1">
    <source>
        <dbReference type="ARBA" id="ARBA00010101"/>
    </source>
</evidence>
<keyword evidence="4" id="KW-0548">Nucleotidyltransferase</keyword>
<dbReference type="GO" id="GO:0006646">
    <property type="term" value="P:phosphatidylethanolamine biosynthetic process"/>
    <property type="evidence" value="ECO:0007669"/>
    <property type="project" value="InterPro"/>
</dbReference>
<evidence type="ECO:0000256" key="8">
    <source>
        <dbReference type="ARBA" id="ARBA00025707"/>
    </source>
</evidence>
<evidence type="ECO:0000256" key="5">
    <source>
        <dbReference type="ARBA" id="ARBA00023098"/>
    </source>
</evidence>
<evidence type="ECO:0000313" key="9">
    <source>
        <dbReference type="WBParaSite" id="HNAJ_0000139001-mRNA-1"/>
    </source>
</evidence>
<keyword evidence="7" id="KW-1208">Phospholipid metabolism</keyword>
<dbReference type="PANTHER" id="PTHR45780:SF2">
    <property type="entry name" value="ETHANOLAMINE-PHOSPHATE CYTIDYLYLTRANSFERASE"/>
    <property type="match status" value="1"/>
</dbReference>
<accession>A0A0R3T333</accession>
<dbReference type="STRING" id="102285.A0A0R3T333"/>
<evidence type="ECO:0000256" key="3">
    <source>
        <dbReference type="ARBA" id="ARBA00022679"/>
    </source>
</evidence>
<dbReference type="AlphaFoldDB" id="A0A0R3T333"/>
<protein>
    <submittedName>
        <fullName evidence="9">Coat protein</fullName>
    </submittedName>
</protein>
<organism evidence="9">
    <name type="scientific">Rodentolepis nana</name>
    <name type="common">Dwarf tapeworm</name>
    <name type="synonym">Hymenolepis nana</name>
    <dbReference type="NCBI Taxonomy" id="102285"/>
    <lineage>
        <taxon>Eukaryota</taxon>
        <taxon>Metazoa</taxon>
        <taxon>Spiralia</taxon>
        <taxon>Lophotrochozoa</taxon>
        <taxon>Platyhelminthes</taxon>
        <taxon>Cestoda</taxon>
        <taxon>Eucestoda</taxon>
        <taxon>Cyclophyllidea</taxon>
        <taxon>Hymenolepididae</taxon>
        <taxon>Rodentolepis</taxon>
    </lineage>
</organism>
<keyword evidence="5" id="KW-0443">Lipid metabolism</keyword>
<dbReference type="Gene3D" id="3.40.50.620">
    <property type="entry name" value="HUPs"/>
    <property type="match status" value="1"/>
</dbReference>
<proteinExistence type="inferred from homology"/>
<dbReference type="InterPro" id="IPR044608">
    <property type="entry name" value="Ect1/PCYT2"/>
</dbReference>